<dbReference type="SUPFAM" id="SSF48403">
    <property type="entry name" value="Ankyrin repeat"/>
    <property type="match status" value="1"/>
</dbReference>
<protein>
    <submittedName>
        <fullName evidence="2">Uncharacterized protein</fullName>
    </submittedName>
</protein>
<dbReference type="PANTHER" id="PTHR46097:SF2">
    <property type="entry name" value="G PROTEIN-COUPLED RECEPTOR KINASE INTERACTING ARFGAP 2 ISOFORM X1"/>
    <property type="match status" value="1"/>
</dbReference>
<sequence length="220" mass="22450">MLDRRAGAGSCIGGGVCPVSHCVGGGVACPVSHCVGGGVACPVSHCVGGGVACPVSHCVGGGVACPVSHCVGGGVVCPVSHCVGGGVGLSSVSLCWGWCGPVQCLIVLGVVWPVQCLIVLGWCVLFVLQEKGNSPLHVAAKACQVSQAELLAVYGADPGALDTGGKTPVDYARQAGHQELADRLVEIQYELTDRLAFYLCGRRPDHRNGQHFIIPQMADR</sequence>
<proteinExistence type="predicted"/>
<dbReference type="EMBL" id="FR939486">
    <property type="protein sequence ID" value="CDQ98691.1"/>
    <property type="molecule type" value="Genomic_DNA"/>
</dbReference>
<dbReference type="STRING" id="8022.A0A060Z3V8"/>
<gene>
    <name evidence="2" type="ORF">GSONMT00017641001</name>
</gene>
<dbReference type="AlphaFoldDB" id="A0A060Z3V8"/>
<dbReference type="Proteomes" id="UP000193380">
    <property type="component" value="Unassembled WGS sequence"/>
</dbReference>
<dbReference type="GO" id="GO:0031267">
    <property type="term" value="F:small GTPase binding"/>
    <property type="evidence" value="ECO:0007669"/>
    <property type="project" value="TreeGrafter"/>
</dbReference>
<dbReference type="PROSITE" id="PS51257">
    <property type="entry name" value="PROKAR_LIPOPROTEIN"/>
    <property type="match status" value="1"/>
</dbReference>
<evidence type="ECO:0000313" key="2">
    <source>
        <dbReference type="EMBL" id="CDQ98691.1"/>
    </source>
</evidence>
<reference evidence="2" key="1">
    <citation type="journal article" date="2014" name="Nat. Commun.">
        <title>The rainbow trout genome provides novel insights into evolution after whole-genome duplication in vertebrates.</title>
        <authorList>
            <person name="Berthelot C."/>
            <person name="Brunet F."/>
            <person name="Chalopin D."/>
            <person name="Juanchich A."/>
            <person name="Bernard M."/>
            <person name="Noel B."/>
            <person name="Bento P."/>
            <person name="Da Silva C."/>
            <person name="Labadie K."/>
            <person name="Alberti A."/>
            <person name="Aury J.M."/>
            <person name="Louis A."/>
            <person name="Dehais P."/>
            <person name="Bardou P."/>
            <person name="Montfort J."/>
            <person name="Klopp C."/>
            <person name="Cabau C."/>
            <person name="Gaspin C."/>
            <person name="Thorgaard G.H."/>
            <person name="Boussaha M."/>
            <person name="Quillet E."/>
            <person name="Guyomard R."/>
            <person name="Galiana D."/>
            <person name="Bobe J."/>
            <person name="Volff J.N."/>
            <person name="Genet C."/>
            <person name="Wincker P."/>
            <person name="Jaillon O."/>
            <person name="Roest Crollius H."/>
            <person name="Guiguen Y."/>
        </authorList>
    </citation>
    <scope>NUCLEOTIDE SEQUENCE [LARGE SCALE GENOMIC DNA]</scope>
</reference>
<dbReference type="PANTHER" id="PTHR46097">
    <property type="entry name" value="G PROTEIN-COUPLED RECEPTOR KINASE INTERACTING ARFGAP"/>
    <property type="match status" value="1"/>
</dbReference>
<dbReference type="GO" id="GO:0005096">
    <property type="term" value="F:GTPase activator activity"/>
    <property type="evidence" value="ECO:0007669"/>
    <property type="project" value="InterPro"/>
</dbReference>
<evidence type="ECO:0000313" key="3">
    <source>
        <dbReference type="Proteomes" id="UP000193380"/>
    </source>
</evidence>
<reference evidence="2" key="2">
    <citation type="submission" date="2014-03" db="EMBL/GenBank/DDBJ databases">
        <authorList>
            <person name="Genoscope - CEA"/>
        </authorList>
    </citation>
    <scope>NUCLEOTIDE SEQUENCE</scope>
</reference>
<dbReference type="GO" id="GO:0007420">
    <property type="term" value="P:brain development"/>
    <property type="evidence" value="ECO:0007669"/>
    <property type="project" value="InterPro"/>
</dbReference>
<dbReference type="PROSITE" id="PS50297">
    <property type="entry name" value="ANK_REP_REGION"/>
    <property type="match status" value="1"/>
</dbReference>
<dbReference type="GO" id="GO:0008277">
    <property type="term" value="P:regulation of G protein-coupled receptor signaling pathway"/>
    <property type="evidence" value="ECO:0007669"/>
    <property type="project" value="TreeGrafter"/>
</dbReference>
<dbReference type="Gene3D" id="1.25.40.20">
    <property type="entry name" value="Ankyrin repeat-containing domain"/>
    <property type="match status" value="1"/>
</dbReference>
<keyword evidence="1" id="KW-0040">ANK repeat</keyword>
<dbReference type="PROSITE" id="PS50088">
    <property type="entry name" value="ANK_REPEAT"/>
    <property type="match status" value="1"/>
</dbReference>
<name>A0A060Z3V8_ONCMY</name>
<organism evidence="2 3">
    <name type="scientific">Oncorhynchus mykiss</name>
    <name type="common">Rainbow trout</name>
    <name type="synonym">Salmo gairdneri</name>
    <dbReference type="NCBI Taxonomy" id="8022"/>
    <lineage>
        <taxon>Eukaryota</taxon>
        <taxon>Metazoa</taxon>
        <taxon>Chordata</taxon>
        <taxon>Craniata</taxon>
        <taxon>Vertebrata</taxon>
        <taxon>Euteleostomi</taxon>
        <taxon>Actinopterygii</taxon>
        <taxon>Neopterygii</taxon>
        <taxon>Teleostei</taxon>
        <taxon>Protacanthopterygii</taxon>
        <taxon>Salmoniformes</taxon>
        <taxon>Salmonidae</taxon>
        <taxon>Salmoninae</taxon>
        <taxon>Oncorhynchus</taxon>
    </lineage>
</organism>
<dbReference type="GO" id="GO:0032012">
    <property type="term" value="P:regulation of ARF protein signal transduction"/>
    <property type="evidence" value="ECO:0007669"/>
    <property type="project" value="InterPro"/>
</dbReference>
<dbReference type="GO" id="GO:0098793">
    <property type="term" value="C:presynapse"/>
    <property type="evidence" value="ECO:0007669"/>
    <property type="project" value="GOC"/>
</dbReference>
<dbReference type="Pfam" id="PF12796">
    <property type="entry name" value="Ank_2"/>
    <property type="match status" value="1"/>
</dbReference>
<dbReference type="InterPro" id="IPR047161">
    <property type="entry name" value="GIT-like"/>
</dbReference>
<dbReference type="InterPro" id="IPR036770">
    <property type="entry name" value="Ankyrin_rpt-contain_sf"/>
</dbReference>
<dbReference type="PaxDb" id="8022-A0A060Z3V8"/>
<accession>A0A060Z3V8</accession>
<dbReference type="InterPro" id="IPR002110">
    <property type="entry name" value="Ankyrin_rpt"/>
</dbReference>
<evidence type="ECO:0000256" key="1">
    <source>
        <dbReference type="PROSITE-ProRule" id="PRU00023"/>
    </source>
</evidence>
<feature type="repeat" description="ANK" evidence="1">
    <location>
        <begin position="131"/>
        <end position="163"/>
    </location>
</feature>
<dbReference type="GO" id="GO:0036465">
    <property type="term" value="P:synaptic vesicle recycling"/>
    <property type="evidence" value="ECO:0007669"/>
    <property type="project" value="TreeGrafter"/>
</dbReference>